<keyword evidence="3" id="KW-0059">Arsenical resistance</keyword>
<feature type="domain" description="AAA+ ATPase" evidence="4">
    <location>
        <begin position="347"/>
        <end position="539"/>
    </location>
</feature>
<keyword evidence="3" id="KW-1278">Translocase</keyword>
<dbReference type="EC" id="7.3.2.7" evidence="3"/>
<comment type="similarity">
    <text evidence="1 3">Belongs to the arsA ATPase family.</text>
</comment>
<evidence type="ECO:0000313" key="5">
    <source>
        <dbReference type="EMBL" id="GBO94700.1"/>
    </source>
</evidence>
<dbReference type="PANTHER" id="PTHR10803">
    <property type="entry name" value="ARSENICAL PUMP-DRIVING ATPASE ARSENITE-TRANSLOCATING ATPASE"/>
    <property type="match status" value="1"/>
</dbReference>
<evidence type="ECO:0000256" key="3">
    <source>
        <dbReference type="PIRNR" id="PIRNR001327"/>
    </source>
</evidence>
<evidence type="ECO:0000313" key="6">
    <source>
        <dbReference type="Proteomes" id="UP000266091"/>
    </source>
</evidence>
<dbReference type="InterPro" id="IPR027541">
    <property type="entry name" value="Ars_ATPase"/>
</dbReference>
<dbReference type="PIRSF" id="PIRSF001327">
    <property type="entry name" value="Arsenical_pump-driving_ATPase"/>
    <property type="match status" value="1"/>
</dbReference>
<dbReference type="SUPFAM" id="SSF52540">
    <property type="entry name" value="P-loop containing nucleoside triphosphate hydrolases"/>
    <property type="match status" value="2"/>
</dbReference>
<reference evidence="5 6" key="1">
    <citation type="journal article" date="2018" name="Int. J. Syst. Evol. Microbiol.">
        <title>Mesosutterella multiformis gen. nov., sp. nov., a member of the family Sutterellaceae and Sutterella megalosphaeroides sp. nov., isolated from human faeces.</title>
        <authorList>
            <person name="Sakamoto M."/>
            <person name="Ikeyama N."/>
            <person name="Kunihiro T."/>
            <person name="Iino T."/>
            <person name="Yuki M."/>
            <person name="Ohkuma M."/>
        </authorList>
    </citation>
    <scope>NUCLEOTIDE SEQUENCE [LARGE SCALE GENOMIC DNA]</scope>
    <source>
        <strain evidence="5 6">4NBBH2</strain>
    </source>
</reference>
<feature type="domain" description="AAA+ ATPase" evidence="4">
    <location>
        <begin position="30"/>
        <end position="249"/>
    </location>
</feature>
<proteinExistence type="inferred from homology"/>
<sequence>MTAARMPRAPKTEAERLRDAAAALAYLKDAPKHLVFTGPVGAGKTSIASGTAVLLARLGKRVLLVSMDPDMNLAELFNEPIGSSVTPIQSVPGLSALELNPRKTADLYRKKVLRPMKGFLSETTFAAITEQLFGTDTEEIACFDRFTALRTDPRIEGPFDHVILDTAPSAHTIRYLGIPAAWNQFFERRPDGQASIALTAGLGQSRALYDETLRTLKDPQSTRLILTATLSRGPIRETARLAEEYADAGLRNLSLVLNAEMEKASGEEGTLDAAVFRRQRQVLRSLPKALSALPRTVLPLQSRRAAGADALQGIFRWGTRPPEPKPTAWYPSTKTLATLVRELHDAGPGLILLVGKRSVGKTTLAAAIALRLAALGGDVHLVTTDPAALKASGIRDTVPGLEVTAVDPRKETGRYRALTLRTAGRSMKEDEKALLEEDLRGPWAEETAVFYAVSRYFREAETRFLVMDTAPEGHTLLLIDAADTYHRAAANRLGIERTFRTPLEFLQEPALTRAIFVTRAEPSALRETKFLKDDLRRAGIAPWAYIVNGSLAAAGPMSPILKTWAAAEEPLFTRVAANTRRYAVVPLESEKPIGAEQLLKLTEEEEPQTPED</sequence>
<keyword evidence="3" id="KW-0067">ATP-binding</keyword>
<dbReference type="InterPro" id="IPR003593">
    <property type="entry name" value="AAA+_ATPase"/>
</dbReference>
<dbReference type="GO" id="GO:0005524">
    <property type="term" value="F:ATP binding"/>
    <property type="evidence" value="ECO:0007669"/>
    <property type="project" value="UniProtKB-UniRule"/>
</dbReference>
<evidence type="ECO:0000256" key="2">
    <source>
        <dbReference type="ARBA" id="ARBA00052296"/>
    </source>
</evidence>
<dbReference type="EMBL" id="BGZJ01000002">
    <property type="protein sequence ID" value="GBO94700.1"/>
    <property type="molecule type" value="Genomic_DNA"/>
</dbReference>
<dbReference type="Pfam" id="PF02374">
    <property type="entry name" value="ArsA_ATPase"/>
    <property type="match status" value="2"/>
</dbReference>
<dbReference type="GO" id="GO:0016887">
    <property type="term" value="F:ATP hydrolysis activity"/>
    <property type="evidence" value="ECO:0007669"/>
    <property type="project" value="InterPro"/>
</dbReference>
<dbReference type="PANTHER" id="PTHR10803:SF3">
    <property type="entry name" value="ATPASE GET3"/>
    <property type="match status" value="1"/>
</dbReference>
<evidence type="ECO:0000259" key="4">
    <source>
        <dbReference type="SMART" id="SM00382"/>
    </source>
</evidence>
<name>A0A388SGY7_9BURK</name>
<dbReference type="RefSeq" id="WP_170135160.1">
    <property type="nucleotide sequence ID" value="NZ_BGZJ01000002.1"/>
</dbReference>
<dbReference type="Proteomes" id="UP000266091">
    <property type="component" value="Unassembled WGS sequence"/>
</dbReference>
<dbReference type="InterPro" id="IPR016300">
    <property type="entry name" value="ATPase_ArsA/GET3"/>
</dbReference>
<dbReference type="CDD" id="cd02035">
    <property type="entry name" value="ArsA"/>
    <property type="match status" value="2"/>
</dbReference>
<dbReference type="Gene3D" id="3.40.50.300">
    <property type="entry name" value="P-loop containing nucleotide triphosphate hydrolases"/>
    <property type="match status" value="2"/>
</dbReference>
<accession>A0A388SGY7</accession>
<comment type="caution">
    <text evidence="5">The sequence shown here is derived from an EMBL/GenBank/DDBJ whole genome shotgun (WGS) entry which is preliminary data.</text>
</comment>
<dbReference type="InterPro" id="IPR027417">
    <property type="entry name" value="P-loop_NTPase"/>
</dbReference>
<dbReference type="GO" id="GO:0015446">
    <property type="term" value="F:ATPase-coupled arsenite transmembrane transporter activity"/>
    <property type="evidence" value="ECO:0007669"/>
    <property type="project" value="UniProtKB-UniRule"/>
</dbReference>
<protein>
    <recommendedName>
        <fullName evidence="3">Arsenical pump-driving ATPase</fullName>
        <ecNumber evidence="3">7.3.2.7</ecNumber>
    </recommendedName>
</protein>
<evidence type="ECO:0000256" key="1">
    <source>
        <dbReference type="ARBA" id="ARBA00011040"/>
    </source>
</evidence>
<keyword evidence="3" id="KW-0547">Nucleotide-binding</keyword>
<comment type="catalytic activity">
    <reaction evidence="2 3">
        <text>arsenite(in) + ATP + H2O = arsenite(out) + ADP + phosphate + H(+)</text>
        <dbReference type="Rhea" id="RHEA:11348"/>
        <dbReference type="ChEBI" id="CHEBI:15377"/>
        <dbReference type="ChEBI" id="CHEBI:15378"/>
        <dbReference type="ChEBI" id="CHEBI:29242"/>
        <dbReference type="ChEBI" id="CHEBI:30616"/>
        <dbReference type="ChEBI" id="CHEBI:43474"/>
        <dbReference type="ChEBI" id="CHEBI:456216"/>
        <dbReference type="EC" id="7.3.2.7"/>
    </reaction>
</comment>
<keyword evidence="6" id="KW-1185">Reference proteome</keyword>
<dbReference type="AlphaFoldDB" id="A0A388SGY7"/>
<gene>
    <name evidence="5" type="ORF">MESMUL_20540</name>
</gene>
<organism evidence="5 6">
    <name type="scientific">Mesosutterella multiformis</name>
    <dbReference type="NCBI Taxonomy" id="2259133"/>
    <lineage>
        <taxon>Bacteria</taxon>
        <taxon>Pseudomonadati</taxon>
        <taxon>Pseudomonadota</taxon>
        <taxon>Betaproteobacteria</taxon>
        <taxon>Burkholderiales</taxon>
        <taxon>Sutterellaceae</taxon>
        <taxon>Mesosutterella</taxon>
    </lineage>
</organism>
<dbReference type="NCBIfam" id="TIGR00345">
    <property type="entry name" value="GET3_arsA_TRC40"/>
    <property type="match status" value="1"/>
</dbReference>
<dbReference type="SMART" id="SM00382">
    <property type="entry name" value="AAA"/>
    <property type="match status" value="2"/>
</dbReference>
<comment type="function">
    <text evidence="3">Anion-transporting ATPase.</text>
</comment>
<dbReference type="InterPro" id="IPR025723">
    <property type="entry name" value="ArsA/GET3_ATPase-like"/>
</dbReference>